<comment type="similarity">
    <text evidence="1">Belongs to the choline/ethanolamine kinase family.</text>
</comment>
<protein>
    <submittedName>
        <fullName evidence="2">Kinase-like domain-containing protein</fullName>
    </submittedName>
</protein>
<comment type="caution">
    <text evidence="2">The sequence shown here is derived from an EMBL/GenBank/DDBJ whole genome shotgun (WGS) entry which is preliminary data.</text>
</comment>
<dbReference type="STRING" id="90262.A0A1X2I401"/>
<dbReference type="PANTHER" id="PTHR22603:SF93">
    <property type="entry name" value="RE24176P"/>
    <property type="match status" value="1"/>
</dbReference>
<dbReference type="Proteomes" id="UP000193560">
    <property type="component" value="Unassembled WGS sequence"/>
</dbReference>
<sequence>MTTVGSNHNNSVSQERPTQHFLRENSETLKVPTCGTVIDLAALKHDDLIQVVFNMSQELFPGWLKQKEDVVINRISGALTNAIFFVDCCGKRRLLRVYGVGVDQLIDREKELAWLARLGRLKLGPRLLAIFGNGRFEEYVDSVTLNHYDIREAITSQQIAQCMARQHAIIRTYPPTTEDAGMDSLEIWKNVDKWYALVNRMLPTLKQQHPEWAQLLDVYNFEHLGKDIENCKTILSSINSPVVFAHNDLQYGNILKRDDTGALVLVDFEYAGYNTRGYDLANHFNEWRYDYHGDQPAAMTEPFPTYNEQLRFIQSYIDTYKNELGSADDDDTSAEEIQKEMETSLMATHVGWGLWGLIQASQSEIDFDYFYYSMERLNAFRDELAKWNLN</sequence>
<dbReference type="PANTHER" id="PTHR22603">
    <property type="entry name" value="CHOLINE/ETHANOALAMINE KINASE"/>
    <property type="match status" value="1"/>
</dbReference>
<keyword evidence="2" id="KW-0418">Kinase</keyword>
<accession>A0A1X2I401</accession>
<dbReference type="GO" id="GO:0004305">
    <property type="term" value="F:ethanolamine kinase activity"/>
    <property type="evidence" value="ECO:0007669"/>
    <property type="project" value="TreeGrafter"/>
</dbReference>
<dbReference type="EMBL" id="MCGE01000030">
    <property type="protein sequence ID" value="ORZ08688.1"/>
    <property type="molecule type" value="Genomic_DNA"/>
</dbReference>
<proteinExistence type="inferred from homology"/>
<organism evidence="2 3">
    <name type="scientific">Absidia repens</name>
    <dbReference type="NCBI Taxonomy" id="90262"/>
    <lineage>
        <taxon>Eukaryota</taxon>
        <taxon>Fungi</taxon>
        <taxon>Fungi incertae sedis</taxon>
        <taxon>Mucoromycota</taxon>
        <taxon>Mucoromycotina</taxon>
        <taxon>Mucoromycetes</taxon>
        <taxon>Mucorales</taxon>
        <taxon>Cunninghamellaceae</taxon>
        <taxon>Absidia</taxon>
    </lineage>
</organism>
<evidence type="ECO:0000256" key="1">
    <source>
        <dbReference type="ARBA" id="ARBA00038211"/>
    </source>
</evidence>
<dbReference type="SUPFAM" id="SSF56112">
    <property type="entry name" value="Protein kinase-like (PK-like)"/>
    <property type="match status" value="1"/>
</dbReference>
<evidence type="ECO:0000313" key="3">
    <source>
        <dbReference type="Proteomes" id="UP000193560"/>
    </source>
</evidence>
<dbReference type="AlphaFoldDB" id="A0A1X2I401"/>
<dbReference type="InterPro" id="IPR011009">
    <property type="entry name" value="Kinase-like_dom_sf"/>
</dbReference>
<name>A0A1X2I401_9FUNG</name>
<keyword evidence="2" id="KW-0808">Transferase</keyword>
<dbReference type="Pfam" id="PF01633">
    <property type="entry name" value="Choline_kinase"/>
    <property type="match status" value="1"/>
</dbReference>
<dbReference type="GO" id="GO:0005737">
    <property type="term" value="C:cytoplasm"/>
    <property type="evidence" value="ECO:0007669"/>
    <property type="project" value="TreeGrafter"/>
</dbReference>
<dbReference type="CDD" id="cd05157">
    <property type="entry name" value="ETNK_euk"/>
    <property type="match status" value="1"/>
</dbReference>
<dbReference type="Gene3D" id="3.30.200.20">
    <property type="entry name" value="Phosphorylase Kinase, domain 1"/>
    <property type="match status" value="1"/>
</dbReference>
<evidence type="ECO:0000313" key="2">
    <source>
        <dbReference type="EMBL" id="ORZ08688.1"/>
    </source>
</evidence>
<dbReference type="GO" id="GO:0006646">
    <property type="term" value="P:phosphatidylethanolamine biosynthetic process"/>
    <property type="evidence" value="ECO:0007669"/>
    <property type="project" value="TreeGrafter"/>
</dbReference>
<dbReference type="OrthoDB" id="10267235at2759"/>
<dbReference type="GO" id="GO:0004103">
    <property type="term" value="F:choline kinase activity"/>
    <property type="evidence" value="ECO:0007669"/>
    <property type="project" value="TreeGrafter"/>
</dbReference>
<reference evidence="2 3" key="1">
    <citation type="submission" date="2016-07" db="EMBL/GenBank/DDBJ databases">
        <title>Pervasive Adenine N6-methylation of Active Genes in Fungi.</title>
        <authorList>
            <consortium name="DOE Joint Genome Institute"/>
            <person name="Mondo S.J."/>
            <person name="Dannebaum R.O."/>
            <person name="Kuo R.C."/>
            <person name="Labutti K."/>
            <person name="Haridas S."/>
            <person name="Kuo A."/>
            <person name="Salamov A."/>
            <person name="Ahrendt S.R."/>
            <person name="Lipzen A."/>
            <person name="Sullivan W."/>
            <person name="Andreopoulos W.B."/>
            <person name="Clum A."/>
            <person name="Lindquist E."/>
            <person name="Daum C."/>
            <person name="Ramamoorthy G.K."/>
            <person name="Gryganskyi A."/>
            <person name="Culley D."/>
            <person name="Magnuson J.K."/>
            <person name="James T.Y."/>
            <person name="O'Malley M.A."/>
            <person name="Stajich J.E."/>
            <person name="Spatafora J.W."/>
            <person name="Visel A."/>
            <person name="Grigoriev I.V."/>
        </authorList>
    </citation>
    <scope>NUCLEOTIDE SEQUENCE [LARGE SCALE GENOMIC DNA]</scope>
    <source>
        <strain evidence="2 3">NRRL 1336</strain>
    </source>
</reference>
<dbReference type="Gene3D" id="3.90.1200.10">
    <property type="match status" value="1"/>
</dbReference>
<gene>
    <name evidence="2" type="ORF">BCR42DRAFT_484507</name>
</gene>
<keyword evidence="3" id="KW-1185">Reference proteome</keyword>